<evidence type="ECO:0000313" key="9">
    <source>
        <dbReference type="EMBL" id="QIL02743.1"/>
    </source>
</evidence>
<accession>A0A6G7ZP80</accession>
<evidence type="ECO:0000256" key="5">
    <source>
        <dbReference type="ARBA" id="ARBA00023002"/>
    </source>
</evidence>
<keyword evidence="10" id="KW-1185">Reference proteome</keyword>
<keyword evidence="5" id="KW-0560">Oxidoreductase</keyword>
<dbReference type="Gene3D" id="3.40.50.970">
    <property type="match status" value="2"/>
</dbReference>
<evidence type="ECO:0000259" key="8">
    <source>
        <dbReference type="SMART" id="SM00861"/>
    </source>
</evidence>
<dbReference type="KEGG" id="ssin:G7078_08080"/>
<keyword evidence="9" id="KW-0670">Pyruvate</keyword>
<comment type="function">
    <text evidence="2">E1 component of the 2-oxoglutarate dehydrogenase (OGDH) complex which catalyzes the decarboxylation of 2-oxoglutarate, the first step in the conversion of 2-oxoglutarate to succinyl-CoA and CO(2).</text>
</comment>
<feature type="domain" description="Transketolase-like pyrimidine-binding" evidence="8">
    <location>
        <begin position="363"/>
        <end position="537"/>
    </location>
</feature>
<sequence length="681" mass="74045">MAEADAARLTGTAVDWRRIVRLVLTSREMDRIEEQELVPEKKVLYQFSARGHDMAQVMLGLHLKDGDAACGYYRSRPLLLALGVQLVEALGSGMGLAGGYSNGRDIGVVFNYPNPGGAHALPMCGGVGAQYTPAAGWAQAIAYKNKVLGEGPDDAIALVLGGDASCATGGFWSALTIATTQQLPLLIYIEDNGYGISVPSEYQTPGKDIAANLASFRGLTIFNGDGTEPDQAGQLIEDAVRFVREQRAPALLRLTVPRLEGHSAQDTQTYKSEEEIASEWSRDPLPKLKAHSGLSDRDWSEIEREVAAEVAAAVAEAQVRGVSNPADVTDHVFFDGQMQAVGGGAGLAVDNSSSEPRPEGQRINMVTAIRKTLEQEIEANPKVLVFGEDVGPKGGVHAVTLGLQAKFGLERVFDTSLNEEGIVGRAVGMALAGLMPVPEIQFRKYAEPATEQIHDCGTMRWRTNNRFAAPMVLRVPGGFFKCGDPWHSMTNEVEFVHNPGWKVAVPSNAEDAVGLLRSSLRGNDPVIFFEHRAMLDDSWARRPWPGDEYVLEFGRAKKTREGGRITIVTWGAMVPRCEAAAEGIEADVIDLRTLMPWDREMVLESVRRTRRCLIVHEDLRTGGFGAEIAAVVADEAFLDLDAPVARVTMPDIPSPHHPKLLEWAVPSVERIRAEIDRLVGF</sequence>
<dbReference type="EMBL" id="CP049871">
    <property type="protein sequence ID" value="QIL02743.1"/>
    <property type="molecule type" value="Genomic_DNA"/>
</dbReference>
<dbReference type="InterPro" id="IPR009014">
    <property type="entry name" value="Transketo_C/PFOR_II"/>
</dbReference>
<dbReference type="CDD" id="cd07036">
    <property type="entry name" value="TPP_PYR_E1-PDHc-beta_like"/>
    <property type="match status" value="1"/>
</dbReference>
<dbReference type="PANTHER" id="PTHR43257">
    <property type="entry name" value="PYRUVATE DEHYDROGENASE E1 COMPONENT BETA SUBUNIT"/>
    <property type="match status" value="1"/>
</dbReference>
<dbReference type="SUPFAM" id="SSF52922">
    <property type="entry name" value="TK C-terminal domain-like"/>
    <property type="match status" value="1"/>
</dbReference>
<dbReference type="Proteomes" id="UP000502502">
    <property type="component" value="Chromosome"/>
</dbReference>
<evidence type="ECO:0000256" key="6">
    <source>
        <dbReference type="ARBA" id="ARBA00023052"/>
    </source>
</evidence>
<dbReference type="Pfam" id="PF02780">
    <property type="entry name" value="Transketolase_C"/>
    <property type="match status" value="1"/>
</dbReference>
<dbReference type="InterPro" id="IPR029061">
    <property type="entry name" value="THDP-binding"/>
</dbReference>
<gene>
    <name evidence="9" type="ORF">G7078_08080</name>
</gene>
<dbReference type="RefSeq" id="WP_166094866.1">
    <property type="nucleotide sequence ID" value="NZ_CP049871.1"/>
</dbReference>
<dbReference type="AlphaFoldDB" id="A0A6G7ZP80"/>
<keyword evidence="6" id="KW-0786">Thiamine pyrophosphate</keyword>
<dbReference type="PANTHER" id="PTHR43257:SF2">
    <property type="entry name" value="PYRUVATE DEHYDROGENASE E1 COMPONENT SUBUNIT BETA"/>
    <property type="match status" value="1"/>
</dbReference>
<dbReference type="InterPro" id="IPR033248">
    <property type="entry name" value="Transketolase_C"/>
</dbReference>
<evidence type="ECO:0000256" key="7">
    <source>
        <dbReference type="ARBA" id="ARBA00030680"/>
    </source>
</evidence>
<evidence type="ECO:0000256" key="1">
    <source>
        <dbReference type="ARBA" id="ARBA00001964"/>
    </source>
</evidence>
<dbReference type="SUPFAM" id="SSF52518">
    <property type="entry name" value="Thiamin diphosphate-binding fold (THDP-binding)"/>
    <property type="match status" value="2"/>
</dbReference>
<reference evidence="9 10" key="1">
    <citation type="submission" date="2020-03" db="EMBL/GenBank/DDBJ databases">
        <title>Sphingomonas sp. nov., isolated from fish.</title>
        <authorList>
            <person name="Hyun D.-W."/>
            <person name="Bae J.-W."/>
        </authorList>
    </citation>
    <scope>NUCLEOTIDE SEQUENCE [LARGE SCALE GENOMIC DNA]</scope>
    <source>
        <strain evidence="9 10">HDW15C</strain>
    </source>
</reference>
<dbReference type="Pfam" id="PF02779">
    <property type="entry name" value="Transket_pyr"/>
    <property type="match status" value="1"/>
</dbReference>
<dbReference type="InterPro" id="IPR005475">
    <property type="entry name" value="Transketolase-like_Pyr-bd"/>
</dbReference>
<dbReference type="SMART" id="SM00861">
    <property type="entry name" value="Transket_pyr"/>
    <property type="match status" value="1"/>
</dbReference>
<evidence type="ECO:0000256" key="4">
    <source>
        <dbReference type="ARBA" id="ARBA00013321"/>
    </source>
</evidence>
<dbReference type="FunFam" id="3.40.50.920:FF:000001">
    <property type="entry name" value="Pyruvate dehydrogenase E1 beta subunit"/>
    <property type="match status" value="1"/>
</dbReference>
<dbReference type="Pfam" id="PF00676">
    <property type="entry name" value="E1_dh"/>
    <property type="match status" value="1"/>
</dbReference>
<dbReference type="InterPro" id="IPR001017">
    <property type="entry name" value="DH_E1"/>
</dbReference>
<comment type="subunit">
    <text evidence="3">Homodimer. Part of the 2-oxoglutarate dehydrogenase (OGDH) complex composed of E1 (2-oxoglutarate dehydrogenase), E2 (dihydrolipoamide succinyltransferase) and E3 (dihydrolipoamide dehydrogenase); the complex contains multiple copies of the three enzymatic components (E1, E2 and E3).</text>
</comment>
<evidence type="ECO:0000313" key="10">
    <source>
        <dbReference type="Proteomes" id="UP000502502"/>
    </source>
</evidence>
<organism evidence="9 10">
    <name type="scientific">Sphingomonas sinipercae</name>
    <dbReference type="NCBI Taxonomy" id="2714944"/>
    <lineage>
        <taxon>Bacteria</taxon>
        <taxon>Pseudomonadati</taxon>
        <taxon>Pseudomonadota</taxon>
        <taxon>Alphaproteobacteria</taxon>
        <taxon>Sphingomonadales</taxon>
        <taxon>Sphingomonadaceae</taxon>
        <taxon>Sphingomonas</taxon>
    </lineage>
</organism>
<protein>
    <recommendedName>
        <fullName evidence="4">2-oxoglutarate dehydrogenase E1 component</fullName>
    </recommendedName>
    <alternativeName>
        <fullName evidence="7">Alpha-ketoglutarate dehydrogenase</fullName>
    </alternativeName>
</protein>
<dbReference type="Gene3D" id="3.40.50.920">
    <property type="match status" value="1"/>
</dbReference>
<comment type="cofactor">
    <cofactor evidence="1">
        <name>thiamine diphosphate</name>
        <dbReference type="ChEBI" id="CHEBI:58937"/>
    </cofactor>
</comment>
<dbReference type="GO" id="GO:0016624">
    <property type="term" value="F:oxidoreductase activity, acting on the aldehyde or oxo group of donors, disulfide as acceptor"/>
    <property type="evidence" value="ECO:0007669"/>
    <property type="project" value="InterPro"/>
</dbReference>
<name>A0A6G7ZP80_9SPHN</name>
<evidence type="ECO:0000256" key="2">
    <source>
        <dbReference type="ARBA" id="ARBA00003906"/>
    </source>
</evidence>
<proteinExistence type="predicted"/>
<evidence type="ECO:0000256" key="3">
    <source>
        <dbReference type="ARBA" id="ARBA00011301"/>
    </source>
</evidence>